<proteinExistence type="predicted"/>
<name>A0A370S942_PSEJE</name>
<dbReference type="Proteomes" id="UP000255365">
    <property type="component" value="Unassembled WGS sequence"/>
</dbReference>
<accession>A0A370S942</accession>
<evidence type="ECO:0000313" key="2">
    <source>
        <dbReference type="Proteomes" id="UP000255365"/>
    </source>
</evidence>
<protein>
    <submittedName>
        <fullName evidence="1">Uncharacterized protein</fullName>
    </submittedName>
</protein>
<sequence length="48" mass="5180">MNNKTQRSTIAFLVGIIALLWPSSIYAKTPANAGPDKHPQSLIDTLDA</sequence>
<dbReference type="EMBL" id="QRAV01000014">
    <property type="protein sequence ID" value="RDL16228.1"/>
    <property type="molecule type" value="Genomic_DNA"/>
</dbReference>
<reference evidence="1 2" key="1">
    <citation type="submission" date="2018-07" db="EMBL/GenBank/DDBJ databases">
        <title>Genome sequencing of rice bacterial endophytes.</title>
        <authorList>
            <person name="Venturi V."/>
        </authorList>
    </citation>
    <scope>NUCLEOTIDE SEQUENCE [LARGE SCALE GENOMIC DNA]</scope>
    <source>
        <strain evidence="1 2">E2333</strain>
    </source>
</reference>
<dbReference type="AlphaFoldDB" id="A0A370S942"/>
<comment type="caution">
    <text evidence="1">The sequence shown here is derived from an EMBL/GenBank/DDBJ whole genome shotgun (WGS) entry which is preliminary data.</text>
</comment>
<organism evidence="1 2">
    <name type="scientific">Pseudomonas jessenii</name>
    <dbReference type="NCBI Taxonomy" id="77298"/>
    <lineage>
        <taxon>Bacteria</taxon>
        <taxon>Pseudomonadati</taxon>
        <taxon>Pseudomonadota</taxon>
        <taxon>Gammaproteobacteria</taxon>
        <taxon>Pseudomonadales</taxon>
        <taxon>Pseudomonadaceae</taxon>
        <taxon>Pseudomonas</taxon>
    </lineage>
</organism>
<evidence type="ECO:0000313" key="1">
    <source>
        <dbReference type="EMBL" id="RDL16228.1"/>
    </source>
</evidence>
<gene>
    <name evidence="1" type="ORF">DEU51_11485</name>
</gene>